<evidence type="ECO:0000256" key="6">
    <source>
        <dbReference type="ARBA" id="ARBA00022833"/>
    </source>
</evidence>
<dbReference type="GO" id="GO:0045944">
    <property type="term" value="P:positive regulation of transcription by RNA polymerase II"/>
    <property type="evidence" value="ECO:0007669"/>
    <property type="project" value="TreeGrafter"/>
</dbReference>
<evidence type="ECO:0000256" key="3">
    <source>
        <dbReference type="ARBA" id="ARBA00022723"/>
    </source>
</evidence>
<dbReference type="SUPFAM" id="SSF57667">
    <property type="entry name" value="beta-beta-alpha zinc fingers"/>
    <property type="match status" value="5"/>
</dbReference>
<feature type="domain" description="C2H2-type" evidence="13">
    <location>
        <begin position="851"/>
        <end position="878"/>
    </location>
</feature>
<dbReference type="Pfam" id="PF13909">
    <property type="entry name" value="zf-H2C2_5"/>
    <property type="match status" value="1"/>
</dbReference>
<dbReference type="GO" id="GO:0003677">
    <property type="term" value="F:DNA binding"/>
    <property type="evidence" value="ECO:0007669"/>
    <property type="project" value="UniProtKB-KW"/>
</dbReference>
<dbReference type="GO" id="GO:0008270">
    <property type="term" value="F:zinc ion binding"/>
    <property type="evidence" value="ECO:0007669"/>
    <property type="project" value="UniProtKB-KW"/>
</dbReference>
<dbReference type="OrthoDB" id="8742770at2759"/>
<feature type="compositionally biased region" description="Pro residues" evidence="12">
    <location>
        <begin position="77"/>
        <end position="87"/>
    </location>
</feature>
<dbReference type="GO" id="GO:0005634">
    <property type="term" value="C:nucleus"/>
    <property type="evidence" value="ECO:0007669"/>
    <property type="project" value="UniProtKB-SubCell"/>
</dbReference>
<evidence type="ECO:0000259" key="13">
    <source>
        <dbReference type="PROSITE" id="PS50157"/>
    </source>
</evidence>
<protein>
    <recommendedName>
        <fullName evidence="17">Zinc finger protein ush</fullName>
    </recommendedName>
</protein>
<evidence type="ECO:0000256" key="4">
    <source>
        <dbReference type="ARBA" id="ARBA00022737"/>
    </source>
</evidence>
<evidence type="ECO:0000313" key="15">
    <source>
        <dbReference type="EMBL" id="KAF6215205.1"/>
    </source>
</evidence>
<feature type="region of interest" description="Disordered" evidence="12">
    <location>
        <begin position="59"/>
        <end position="88"/>
    </location>
</feature>
<feature type="region of interest" description="Disordered" evidence="12">
    <location>
        <begin position="998"/>
        <end position="1018"/>
    </location>
</feature>
<feature type="domain" description="C2H2-type" evidence="13">
    <location>
        <begin position="936"/>
        <end position="963"/>
    </location>
</feature>
<feature type="domain" description="CCHC FOG-type" evidence="14">
    <location>
        <begin position="765"/>
        <end position="798"/>
    </location>
</feature>
<proteinExistence type="predicted"/>
<evidence type="ECO:0000256" key="12">
    <source>
        <dbReference type="SAM" id="MobiDB-lite"/>
    </source>
</evidence>
<dbReference type="GO" id="GO:0000122">
    <property type="term" value="P:negative regulation of transcription by RNA polymerase II"/>
    <property type="evidence" value="ECO:0007669"/>
    <property type="project" value="TreeGrafter"/>
</dbReference>
<feature type="region of interest" description="Disordered" evidence="12">
    <location>
        <begin position="618"/>
        <end position="640"/>
    </location>
</feature>
<keyword evidence="4" id="KW-0677">Repeat</keyword>
<feature type="compositionally biased region" description="Basic and acidic residues" evidence="12">
    <location>
        <begin position="304"/>
        <end position="315"/>
    </location>
</feature>
<evidence type="ECO:0000256" key="10">
    <source>
        <dbReference type="ARBA" id="ARBA00023242"/>
    </source>
</evidence>
<accession>A0A8S9Y5U3</accession>
<keyword evidence="3" id="KW-0479">Metal-binding</keyword>
<dbReference type="PROSITE" id="PS50157">
    <property type="entry name" value="ZINC_FINGER_C2H2_2"/>
    <property type="match status" value="4"/>
</dbReference>
<dbReference type="PANTHER" id="PTHR12958">
    <property type="entry name" value="FRIEND OF GATA2-RELATED"/>
    <property type="match status" value="1"/>
</dbReference>
<organism evidence="15 16">
    <name type="scientific">Apolygus lucorum</name>
    <name type="common">Small green plant bug</name>
    <name type="synonym">Lygocoris lucorum</name>
    <dbReference type="NCBI Taxonomy" id="248454"/>
    <lineage>
        <taxon>Eukaryota</taxon>
        <taxon>Metazoa</taxon>
        <taxon>Ecdysozoa</taxon>
        <taxon>Arthropoda</taxon>
        <taxon>Hexapoda</taxon>
        <taxon>Insecta</taxon>
        <taxon>Pterygota</taxon>
        <taxon>Neoptera</taxon>
        <taxon>Paraneoptera</taxon>
        <taxon>Hemiptera</taxon>
        <taxon>Heteroptera</taxon>
        <taxon>Panheteroptera</taxon>
        <taxon>Cimicomorpha</taxon>
        <taxon>Miridae</taxon>
        <taxon>Mirini</taxon>
        <taxon>Apolygus</taxon>
    </lineage>
</organism>
<dbReference type="EMBL" id="WIXP02000002">
    <property type="protein sequence ID" value="KAF6215205.1"/>
    <property type="molecule type" value="Genomic_DNA"/>
</dbReference>
<name>A0A8S9Y5U3_APOLU</name>
<evidence type="ECO:0000259" key="14">
    <source>
        <dbReference type="PROSITE" id="PS51810"/>
    </source>
</evidence>
<comment type="caution">
    <text evidence="15">The sequence shown here is derived from an EMBL/GenBank/DDBJ whole genome shotgun (WGS) entry which is preliminary data.</text>
</comment>
<feature type="compositionally biased region" description="Low complexity" evidence="12">
    <location>
        <begin position="220"/>
        <end position="240"/>
    </location>
</feature>
<keyword evidence="9" id="KW-0804">Transcription</keyword>
<dbReference type="AlphaFoldDB" id="A0A8S9Y5U3"/>
<dbReference type="GO" id="GO:0061629">
    <property type="term" value="F:RNA polymerase II-specific DNA-binding transcription factor binding"/>
    <property type="evidence" value="ECO:0007669"/>
    <property type="project" value="InterPro"/>
</dbReference>
<evidence type="ECO:0000256" key="5">
    <source>
        <dbReference type="ARBA" id="ARBA00022771"/>
    </source>
</evidence>
<dbReference type="GO" id="GO:0009653">
    <property type="term" value="P:anatomical structure morphogenesis"/>
    <property type="evidence" value="ECO:0007669"/>
    <property type="project" value="UniProtKB-ARBA"/>
</dbReference>
<feature type="region of interest" description="Disordered" evidence="12">
    <location>
        <begin position="130"/>
        <end position="251"/>
    </location>
</feature>
<feature type="compositionally biased region" description="Polar residues" evidence="12">
    <location>
        <begin position="7"/>
        <end position="17"/>
    </location>
</feature>
<dbReference type="PROSITE" id="PS51810">
    <property type="entry name" value="ZF_CCHC_FOG"/>
    <property type="match status" value="4"/>
</dbReference>
<evidence type="ECO:0000256" key="2">
    <source>
        <dbReference type="ARBA" id="ARBA00022491"/>
    </source>
</evidence>
<evidence type="ECO:0000256" key="11">
    <source>
        <dbReference type="PROSITE-ProRule" id="PRU00042"/>
    </source>
</evidence>
<feature type="compositionally biased region" description="Basic and acidic residues" evidence="12">
    <location>
        <begin position="140"/>
        <end position="149"/>
    </location>
</feature>
<evidence type="ECO:0000313" key="16">
    <source>
        <dbReference type="Proteomes" id="UP000466442"/>
    </source>
</evidence>
<evidence type="ECO:0008006" key="17">
    <source>
        <dbReference type="Google" id="ProtNLM"/>
    </source>
</evidence>
<dbReference type="Gene3D" id="3.30.160.60">
    <property type="entry name" value="Classic Zinc Finger"/>
    <property type="match status" value="2"/>
</dbReference>
<keyword evidence="8" id="KW-0238">DNA-binding</keyword>
<dbReference type="InterPro" id="IPR039746">
    <property type="entry name" value="FOG"/>
</dbReference>
<gene>
    <name evidence="15" type="ORF">GE061_009957</name>
</gene>
<feature type="domain" description="C2H2-type" evidence="13">
    <location>
        <begin position="335"/>
        <end position="362"/>
    </location>
</feature>
<dbReference type="SMART" id="SM00355">
    <property type="entry name" value="ZnF_C2H2"/>
    <property type="match status" value="7"/>
</dbReference>
<feature type="region of interest" description="Disordered" evidence="12">
    <location>
        <begin position="804"/>
        <end position="839"/>
    </location>
</feature>
<keyword evidence="10" id="KW-0539">Nucleus</keyword>
<dbReference type="InterPro" id="IPR036236">
    <property type="entry name" value="Znf_C2H2_sf"/>
</dbReference>
<feature type="domain" description="CCHC FOG-type" evidence="14">
    <location>
        <begin position="254"/>
        <end position="287"/>
    </location>
</feature>
<sequence>MYFIVRPSTTTPSTEENVSPIKAPPVSCSRRAWKPLLPASGFSSCYLVSLLPKSHPPPLKLPAGARGGEPTGGEVPSPTPPKIPLPPVSSVSTADSCVFRAARTFRPTKRVDSSFALCMGIYVAPAGEEEEWKESNGGIEVKKEEDRESASPAPLLRVNPALATDPAARVPQEPEQASVSSAQEEEEERSGSGGDGSLKRRLEPPTSPTPPSTGRLRSGTPALNASSAAPSASSTTPTASRAHEDLPSPPLPVPTGPPVYFCGPCGIRFSSLSTLEAHQTYYCSHRMHALPRVFAGGGAESESEEAKSTVEKEETSGGESSSEPSGKAARTGKQYKCPHCSYSADKKVSLNRHMRMHSTSPGASERSSSPQPSVDRYCQDCDIRFSSSKTFRAHKMHYCSTRHVVKGKGAPSPESSGEMRPSTPSGGAGSPVSRVDQPQPFLALPTNPILIVPYSLIQSASILPAPTSGLHPPDTAYFLLPDGTLQPMATAIPPPRPLPEKPSRPVLPFHSPPQQPLKPVSEKPKNNEPPSVSPLDLSCRKSAEKEVVVVVDMSEDEKENRQMMNNQRAAMSPEHEDIICAPSIPLMLSTSSTCSSPSPAPLVPSFLVSFDFETKTPNGISSKTSRPDLLTPEAQPIPNKDNSNINLQSLLMAAVSAQSQMDNMQMKSELQNLPFPPEFIPHLTALYNARFGGKSKSMPAIPGLIPPSAAISPHPIPLPGRSPAEFLNQASILLTSEMALRLAAASNQAELPPPAPVVPPPPQVLVKQGDSKCLECNIVFYKHENFIAHKKHYCSARKLAAVDSSQDEKTPSPIDGISPPPTTPPKESKSKSPIGTLNNIPSTSKPTMYQFICAACGIKFTSYDNLTAHQTYYCPKRNPNEPEKPRRCNKCKMAIVGEHHCSGASVGWKCPCCPVTSPTASAAQKHMDTHSGVKAFLCTICRYKGNTLRGMRTHIRMHFDKRPSDVNEENYITCIVEDSPNLMEPSVILEEDVGIQKEVRPPSVSSRPKTPCNGTPDPVRIKQEEVDRVEDEVVDGETSRTIEDEEYIEVEDVTVKEEKVKVEEEEEVLMQSPAEGQEFTHILSRQGLRFLPKILEARSASKDMSLNYFRIEK</sequence>
<feature type="domain" description="CCHC FOG-type" evidence="14">
    <location>
        <begin position="845"/>
        <end position="878"/>
    </location>
</feature>
<feature type="region of interest" description="Disordered" evidence="12">
    <location>
        <begin position="405"/>
        <end position="439"/>
    </location>
</feature>
<feature type="region of interest" description="Disordered" evidence="12">
    <location>
        <begin position="1"/>
        <end position="21"/>
    </location>
</feature>
<keyword evidence="5 11" id="KW-0863">Zinc-finger</keyword>
<keyword evidence="16" id="KW-1185">Reference proteome</keyword>
<evidence type="ECO:0000256" key="8">
    <source>
        <dbReference type="ARBA" id="ARBA00023125"/>
    </source>
</evidence>
<comment type="subcellular location">
    <subcellularLocation>
        <location evidence="1">Nucleus</location>
    </subcellularLocation>
</comment>
<dbReference type="InterPro" id="IPR034731">
    <property type="entry name" value="Znf_CCHC_FOG"/>
</dbReference>
<keyword evidence="7" id="KW-0805">Transcription regulation</keyword>
<feature type="domain" description="CCHC FOG-type" evidence="14">
    <location>
        <begin position="370"/>
        <end position="403"/>
    </location>
</feature>
<evidence type="ECO:0000256" key="9">
    <source>
        <dbReference type="ARBA" id="ARBA00023163"/>
    </source>
</evidence>
<feature type="region of interest" description="Disordered" evidence="12">
    <location>
        <begin position="488"/>
        <end position="538"/>
    </location>
</feature>
<keyword evidence="2" id="KW-0678">Repressor</keyword>
<evidence type="ECO:0000256" key="7">
    <source>
        <dbReference type="ARBA" id="ARBA00023015"/>
    </source>
</evidence>
<reference evidence="15" key="1">
    <citation type="journal article" date="2021" name="Mol. Ecol. Resour.">
        <title>Apolygus lucorum genome provides insights into omnivorousness and mesophyll feeding.</title>
        <authorList>
            <person name="Liu Y."/>
            <person name="Liu H."/>
            <person name="Wang H."/>
            <person name="Huang T."/>
            <person name="Liu B."/>
            <person name="Yang B."/>
            <person name="Yin L."/>
            <person name="Li B."/>
            <person name="Zhang Y."/>
            <person name="Zhang S."/>
            <person name="Jiang F."/>
            <person name="Zhang X."/>
            <person name="Ren Y."/>
            <person name="Wang B."/>
            <person name="Wang S."/>
            <person name="Lu Y."/>
            <person name="Wu K."/>
            <person name="Fan W."/>
            <person name="Wang G."/>
        </authorList>
    </citation>
    <scope>NUCLEOTIDE SEQUENCE</scope>
    <source>
        <strain evidence="15">12Hb</strain>
    </source>
</reference>
<feature type="compositionally biased region" description="Low complexity" evidence="12">
    <location>
        <begin position="317"/>
        <end position="326"/>
    </location>
</feature>
<dbReference type="InterPro" id="IPR013087">
    <property type="entry name" value="Znf_C2H2_type"/>
</dbReference>
<dbReference type="GO" id="GO:0030154">
    <property type="term" value="P:cell differentiation"/>
    <property type="evidence" value="ECO:0007669"/>
    <property type="project" value="UniProtKB-ARBA"/>
</dbReference>
<keyword evidence="6" id="KW-0862">Zinc</keyword>
<dbReference type="PANTHER" id="PTHR12958:SF3">
    <property type="entry name" value="ZINC FINGER PROTEIN USH"/>
    <property type="match status" value="1"/>
</dbReference>
<feature type="region of interest" description="Disordered" evidence="12">
    <location>
        <begin position="296"/>
        <end position="333"/>
    </location>
</feature>
<evidence type="ECO:0000256" key="1">
    <source>
        <dbReference type="ARBA" id="ARBA00004123"/>
    </source>
</evidence>
<feature type="domain" description="C2H2-type" evidence="13">
    <location>
        <begin position="260"/>
        <end position="285"/>
    </location>
</feature>
<dbReference type="Proteomes" id="UP000466442">
    <property type="component" value="Unassembled WGS sequence"/>
</dbReference>
<dbReference type="GO" id="GO:0007507">
    <property type="term" value="P:heart development"/>
    <property type="evidence" value="ECO:0007669"/>
    <property type="project" value="TreeGrafter"/>
</dbReference>